<dbReference type="InterPro" id="IPR002347">
    <property type="entry name" value="SDR_fam"/>
</dbReference>
<comment type="caution">
    <text evidence="4">The sequence shown here is derived from an EMBL/GenBank/DDBJ whole genome shotgun (WGS) entry which is preliminary data.</text>
</comment>
<sequence length="261" mass="26182">MAGVAVVTGAASGIGRATVELFAERGFGVVAVDVAEEGLAELALIESVRALVGDVADDEVNDAAVGLALSEFGRLDVSVLNAGIGGAGPLESEGALGRLEHILAVNVRGVASGIRAALPPFRAAGGGAVVVTSSISGLRGDPGTWAYNASKAAVINLVRGLALDYAVENVRINTVAPGAALTGMTEGLLENPALARSLTRRIPLQRWSSAREQAEVIWFLASPAASFVTGVTVPVDGGLSASGGLLPPPTTPGESGVRVTD</sequence>
<evidence type="ECO:0000313" key="4">
    <source>
        <dbReference type="EMBL" id="GAA2064172.1"/>
    </source>
</evidence>
<evidence type="ECO:0000256" key="1">
    <source>
        <dbReference type="ARBA" id="ARBA00006484"/>
    </source>
</evidence>
<dbReference type="CDD" id="cd05233">
    <property type="entry name" value="SDR_c"/>
    <property type="match status" value="1"/>
</dbReference>
<feature type="region of interest" description="Disordered" evidence="3">
    <location>
        <begin position="239"/>
        <end position="261"/>
    </location>
</feature>
<dbReference type="InterPro" id="IPR020904">
    <property type="entry name" value="Sc_DH/Rdtase_CS"/>
</dbReference>
<keyword evidence="2" id="KW-0560">Oxidoreductase</keyword>
<dbReference type="Proteomes" id="UP001500751">
    <property type="component" value="Unassembled WGS sequence"/>
</dbReference>
<dbReference type="PANTHER" id="PTHR24321:SF8">
    <property type="entry name" value="ESTRADIOL 17-BETA-DEHYDROGENASE 8-RELATED"/>
    <property type="match status" value="1"/>
</dbReference>
<comment type="similarity">
    <text evidence="1">Belongs to the short-chain dehydrogenases/reductases (SDR) family.</text>
</comment>
<dbReference type="InterPro" id="IPR036291">
    <property type="entry name" value="NAD(P)-bd_dom_sf"/>
</dbReference>
<dbReference type="PANTHER" id="PTHR24321">
    <property type="entry name" value="DEHYDROGENASES, SHORT CHAIN"/>
    <property type="match status" value="1"/>
</dbReference>
<dbReference type="Gene3D" id="3.40.50.720">
    <property type="entry name" value="NAD(P)-binding Rossmann-like Domain"/>
    <property type="match status" value="1"/>
</dbReference>
<dbReference type="Pfam" id="PF13561">
    <property type="entry name" value="adh_short_C2"/>
    <property type="match status" value="1"/>
</dbReference>
<reference evidence="5" key="1">
    <citation type="journal article" date="2019" name="Int. J. Syst. Evol. Microbiol.">
        <title>The Global Catalogue of Microorganisms (GCM) 10K type strain sequencing project: providing services to taxonomists for standard genome sequencing and annotation.</title>
        <authorList>
            <consortium name="The Broad Institute Genomics Platform"/>
            <consortium name="The Broad Institute Genome Sequencing Center for Infectious Disease"/>
            <person name="Wu L."/>
            <person name="Ma J."/>
        </authorList>
    </citation>
    <scope>NUCLEOTIDE SEQUENCE [LARGE SCALE GENOMIC DNA]</scope>
    <source>
        <strain evidence="5">JCM 16014</strain>
    </source>
</reference>
<protein>
    <submittedName>
        <fullName evidence="4">SDR family oxidoreductase</fullName>
    </submittedName>
</protein>
<evidence type="ECO:0000256" key="2">
    <source>
        <dbReference type="ARBA" id="ARBA00023002"/>
    </source>
</evidence>
<name>A0ABP5H3P2_9ACTN</name>
<dbReference type="PROSITE" id="PS00061">
    <property type="entry name" value="ADH_SHORT"/>
    <property type="match status" value="1"/>
</dbReference>
<organism evidence="4 5">
    <name type="scientific">Catenulispora yoronensis</name>
    <dbReference type="NCBI Taxonomy" id="450799"/>
    <lineage>
        <taxon>Bacteria</taxon>
        <taxon>Bacillati</taxon>
        <taxon>Actinomycetota</taxon>
        <taxon>Actinomycetes</taxon>
        <taxon>Catenulisporales</taxon>
        <taxon>Catenulisporaceae</taxon>
        <taxon>Catenulispora</taxon>
    </lineage>
</organism>
<gene>
    <name evidence="4" type="ORF">GCM10009839_89490</name>
</gene>
<evidence type="ECO:0000256" key="3">
    <source>
        <dbReference type="SAM" id="MobiDB-lite"/>
    </source>
</evidence>
<proteinExistence type="inferred from homology"/>
<accession>A0ABP5H3P2</accession>
<keyword evidence="5" id="KW-1185">Reference proteome</keyword>
<dbReference type="PRINTS" id="PR00081">
    <property type="entry name" value="GDHRDH"/>
</dbReference>
<evidence type="ECO:0000313" key="5">
    <source>
        <dbReference type="Proteomes" id="UP001500751"/>
    </source>
</evidence>
<dbReference type="SUPFAM" id="SSF51735">
    <property type="entry name" value="NAD(P)-binding Rossmann-fold domains"/>
    <property type="match status" value="1"/>
</dbReference>
<dbReference type="PRINTS" id="PR00080">
    <property type="entry name" value="SDRFAMILY"/>
</dbReference>
<dbReference type="EMBL" id="BAAAQN010000095">
    <property type="protein sequence ID" value="GAA2064172.1"/>
    <property type="molecule type" value="Genomic_DNA"/>
</dbReference>